<keyword evidence="2" id="KW-1185">Reference proteome</keyword>
<gene>
    <name evidence="1" type="ORF">SAMN02745157_0195</name>
</gene>
<accession>A0A1M5PQ07</accession>
<sequence>MGQPGPLETAITKHDTIAETGSWLTRLAPVSALARMGRLQRELHIGRVGLMAEGEIFSLNDRLILAINGRGKGASLQNARRRLRRAVIAARAFGLDLSKLTDTAV</sequence>
<evidence type="ECO:0000313" key="1">
    <source>
        <dbReference type="EMBL" id="SHH03363.1"/>
    </source>
</evidence>
<protein>
    <submittedName>
        <fullName evidence="1">Uncharacterized protein</fullName>
    </submittedName>
</protein>
<dbReference type="Proteomes" id="UP000184485">
    <property type="component" value="Unassembled WGS sequence"/>
</dbReference>
<organism evidence="1 2">
    <name type="scientific">Kaistia soli DSM 19436</name>
    <dbReference type="NCBI Taxonomy" id="1122133"/>
    <lineage>
        <taxon>Bacteria</taxon>
        <taxon>Pseudomonadati</taxon>
        <taxon>Pseudomonadota</taxon>
        <taxon>Alphaproteobacteria</taxon>
        <taxon>Hyphomicrobiales</taxon>
        <taxon>Kaistiaceae</taxon>
        <taxon>Kaistia</taxon>
    </lineage>
</organism>
<name>A0A1M5PQ07_9HYPH</name>
<proteinExistence type="predicted"/>
<dbReference type="AlphaFoldDB" id="A0A1M5PQ07"/>
<dbReference type="EMBL" id="FQUP01000012">
    <property type="protein sequence ID" value="SHH03363.1"/>
    <property type="molecule type" value="Genomic_DNA"/>
</dbReference>
<evidence type="ECO:0000313" key="2">
    <source>
        <dbReference type="Proteomes" id="UP000184485"/>
    </source>
</evidence>
<reference evidence="1 2" key="1">
    <citation type="submission" date="2016-11" db="EMBL/GenBank/DDBJ databases">
        <authorList>
            <person name="Jaros S."/>
            <person name="Januszkiewicz K."/>
            <person name="Wedrychowicz H."/>
        </authorList>
    </citation>
    <scope>NUCLEOTIDE SEQUENCE [LARGE SCALE GENOMIC DNA]</scope>
    <source>
        <strain evidence="1 2">DSM 19436</strain>
    </source>
</reference>